<feature type="domain" description="HTH marR-type" evidence="1">
    <location>
        <begin position="40"/>
        <end position="88"/>
    </location>
</feature>
<reference evidence="2 3" key="1">
    <citation type="submission" date="2021-03" db="EMBL/GenBank/DDBJ databases">
        <title>Whole genome shotgun sequence of Salinispora arenicola NBRC 105043.</title>
        <authorList>
            <person name="Komaki H."/>
            <person name="Tamura T."/>
        </authorList>
    </citation>
    <scope>NUCLEOTIDE SEQUENCE [LARGE SCALE GENOMIC DNA]</scope>
    <source>
        <strain evidence="2 3">NBRC 105043</strain>
    </source>
</reference>
<dbReference type="InterPro" id="IPR000835">
    <property type="entry name" value="HTH_MarR-typ"/>
</dbReference>
<protein>
    <recommendedName>
        <fullName evidence="1">HTH marR-type domain-containing protein</fullName>
    </recommendedName>
</protein>
<evidence type="ECO:0000259" key="1">
    <source>
        <dbReference type="Pfam" id="PF12802"/>
    </source>
</evidence>
<name>A0ABQ4JWQ7_SALAC</name>
<keyword evidence="3" id="KW-1185">Reference proteome</keyword>
<accession>A0ABQ4JWQ7</accession>
<dbReference type="SUPFAM" id="SSF46785">
    <property type="entry name" value="Winged helix' DNA-binding domain"/>
    <property type="match status" value="1"/>
</dbReference>
<sequence length="125" mass="13609">MSWDTYIGGDTPDNGGMVIMPQATRPGTADGAKGWTFLTNHAHVLLAIAREPTTRLRDVAMSVGITERAAQAIVADLEAAGYLQRERVGRRNAYTVNPAGRFRHPAEADHRIGELINLFTSTPHT</sequence>
<gene>
    <name evidence="2" type="ORF">Sar04_40910</name>
</gene>
<comment type="caution">
    <text evidence="2">The sequence shown here is derived from an EMBL/GenBank/DDBJ whole genome shotgun (WGS) entry which is preliminary data.</text>
</comment>
<dbReference type="InterPro" id="IPR036390">
    <property type="entry name" value="WH_DNA-bd_sf"/>
</dbReference>
<evidence type="ECO:0000313" key="3">
    <source>
        <dbReference type="Proteomes" id="UP000677457"/>
    </source>
</evidence>
<evidence type="ECO:0000313" key="2">
    <source>
        <dbReference type="EMBL" id="GIM87355.1"/>
    </source>
</evidence>
<dbReference type="Gene3D" id="1.10.10.10">
    <property type="entry name" value="Winged helix-like DNA-binding domain superfamily/Winged helix DNA-binding domain"/>
    <property type="match status" value="1"/>
</dbReference>
<dbReference type="Proteomes" id="UP000677457">
    <property type="component" value="Unassembled WGS sequence"/>
</dbReference>
<dbReference type="Pfam" id="PF12802">
    <property type="entry name" value="MarR_2"/>
    <property type="match status" value="1"/>
</dbReference>
<dbReference type="InterPro" id="IPR036388">
    <property type="entry name" value="WH-like_DNA-bd_sf"/>
</dbReference>
<dbReference type="EMBL" id="BOQM01000035">
    <property type="protein sequence ID" value="GIM87355.1"/>
    <property type="molecule type" value="Genomic_DNA"/>
</dbReference>
<organism evidence="2 3">
    <name type="scientific">Salinispora arenicola</name>
    <dbReference type="NCBI Taxonomy" id="168697"/>
    <lineage>
        <taxon>Bacteria</taxon>
        <taxon>Bacillati</taxon>
        <taxon>Actinomycetota</taxon>
        <taxon>Actinomycetes</taxon>
        <taxon>Micromonosporales</taxon>
        <taxon>Micromonosporaceae</taxon>
        <taxon>Salinispora</taxon>
    </lineage>
</organism>
<proteinExistence type="predicted"/>